<name>A0A518J0Z9_9BACT</name>
<accession>A0A518J0Z9</accession>
<gene>
    <name evidence="1" type="ORF">Mal33_50390</name>
</gene>
<dbReference type="EMBL" id="CP036318">
    <property type="protein sequence ID" value="QDV59014.1"/>
    <property type="molecule type" value="Genomic_DNA"/>
</dbReference>
<sequence length="318" mass="36015">MIAPCEHENRKKHGTDRYGNQRFRCKDCGQTFQEYRVRPIGTMQIDLDRACMALSMLLEGMSIRATARITNIDQNTIGNLILTAGEQCGRLLDSISGISVTDIQIDEIWTFVGMKQRTANLRNLGDDSSVGDNWTYIAVERYTKMVLAHHVGRRDTNDTNVFLGKVRRAIDASLPFQVSTDGLSNYRYGVPFALGSNANFGMLIKKYAAQQQETRYSPAAIIGTEKKAVFGSPDPDSICTSHIETLNQKIRMHLRRFTRLTAGHSKSVEHHVAMQNIFFAWYNWCRKHHTLRQTPAMECGIAMTKWSIRELLESSATC</sequence>
<evidence type="ECO:0000313" key="2">
    <source>
        <dbReference type="Proteomes" id="UP000316770"/>
    </source>
</evidence>
<dbReference type="AlphaFoldDB" id="A0A518J0Z9"/>
<proteinExistence type="predicted"/>
<reference evidence="1 2" key="1">
    <citation type="submission" date="2019-02" db="EMBL/GenBank/DDBJ databases">
        <title>Deep-cultivation of Planctomycetes and their phenomic and genomic characterization uncovers novel biology.</title>
        <authorList>
            <person name="Wiegand S."/>
            <person name="Jogler M."/>
            <person name="Boedeker C."/>
            <person name="Pinto D."/>
            <person name="Vollmers J."/>
            <person name="Rivas-Marin E."/>
            <person name="Kohn T."/>
            <person name="Peeters S.H."/>
            <person name="Heuer A."/>
            <person name="Rast P."/>
            <person name="Oberbeckmann S."/>
            <person name="Bunk B."/>
            <person name="Jeske O."/>
            <person name="Meyerdierks A."/>
            <person name="Storesund J.E."/>
            <person name="Kallscheuer N."/>
            <person name="Luecker S."/>
            <person name="Lage O.M."/>
            <person name="Pohl T."/>
            <person name="Merkel B.J."/>
            <person name="Hornburger P."/>
            <person name="Mueller R.-W."/>
            <person name="Bruemmer F."/>
            <person name="Labrenz M."/>
            <person name="Spormann A.M."/>
            <person name="Op den Camp H."/>
            <person name="Overmann J."/>
            <person name="Amann R."/>
            <person name="Jetten M.S.M."/>
            <person name="Mascher T."/>
            <person name="Medema M.H."/>
            <person name="Devos D.P."/>
            <person name="Kaster A.-K."/>
            <person name="Ovreas L."/>
            <person name="Rohde M."/>
            <person name="Galperin M.Y."/>
            <person name="Jogler C."/>
        </authorList>
    </citation>
    <scope>NUCLEOTIDE SEQUENCE [LARGE SCALE GENOMIC DNA]</scope>
    <source>
        <strain evidence="1 2">Mal33</strain>
    </source>
</reference>
<keyword evidence="2" id="KW-1185">Reference proteome</keyword>
<protein>
    <submittedName>
        <fullName evidence="1">IS1 transposase</fullName>
    </submittedName>
</protein>
<organism evidence="1 2">
    <name type="scientific">Rosistilla oblonga</name>
    <dbReference type="NCBI Taxonomy" id="2527990"/>
    <lineage>
        <taxon>Bacteria</taxon>
        <taxon>Pseudomonadati</taxon>
        <taxon>Planctomycetota</taxon>
        <taxon>Planctomycetia</taxon>
        <taxon>Pirellulales</taxon>
        <taxon>Pirellulaceae</taxon>
        <taxon>Rosistilla</taxon>
    </lineage>
</organism>
<evidence type="ECO:0000313" key="1">
    <source>
        <dbReference type="EMBL" id="QDV59014.1"/>
    </source>
</evidence>
<dbReference type="PANTHER" id="PTHR33293">
    <property type="entry name" value="INSERTION ELEMENT IS1 1 PROTEIN INSB-RELATED"/>
    <property type="match status" value="1"/>
</dbReference>
<dbReference type="Proteomes" id="UP000316770">
    <property type="component" value="Chromosome"/>
</dbReference>
<dbReference type="InterPro" id="IPR051354">
    <property type="entry name" value="Transposase_27_IS1"/>
</dbReference>